<sequence length="367" mass="38232">MLPPPKRAPVGPPALPKVPGTRLSTAPSRTVFHLGLSPGQLASRVLTIGDPKRAALLAQHLTPRACDGGRLLIRSSYRGFTTYTGEFDSVPVSIVSFGMGSQMIDFLVRECRDVAPPGPMVIVSYGCAGGLREEVPAGSVSVIDESVLVTRNPDAWTGGGKRPRTGEGGGGGEGATLNTKFEPLPYRISQSVQANAYLTKHLKEHVTRSIGAKRCIQAKGFTTDSFYSSQGRITKKHFEDRNNKLIPEILAAHPTGATMDMESFHLLDLSRCAVGPNLIAAGSAVVVVCNRRTGEVADESLLESDGRAGTALLRAVASVGIGDIFEGVDINGDDDDDVGGGSDSSGGSPGPAEEGAEGGEGGGGRQK</sequence>
<feature type="compositionally biased region" description="Gly residues" evidence="1">
    <location>
        <begin position="339"/>
        <end position="349"/>
    </location>
</feature>
<proteinExistence type="predicted"/>
<feature type="compositionally biased region" description="Pro residues" evidence="1">
    <location>
        <begin position="1"/>
        <end position="16"/>
    </location>
</feature>
<dbReference type="EMBL" id="BRYB01002077">
    <property type="protein sequence ID" value="GMI39291.1"/>
    <property type="molecule type" value="Genomic_DNA"/>
</dbReference>
<dbReference type="Gene3D" id="3.40.50.1580">
    <property type="entry name" value="Nucleoside phosphorylase domain"/>
    <property type="match status" value="1"/>
</dbReference>
<reference evidence="3 4" key="1">
    <citation type="journal article" date="2023" name="Commun. Biol.">
        <title>Genome analysis of Parmales, the sister group of diatoms, reveals the evolutionary specialization of diatoms from phago-mixotrophs to photoautotrophs.</title>
        <authorList>
            <person name="Ban H."/>
            <person name="Sato S."/>
            <person name="Yoshikawa S."/>
            <person name="Yamada K."/>
            <person name="Nakamura Y."/>
            <person name="Ichinomiya M."/>
            <person name="Sato N."/>
            <person name="Blanc-Mathieu R."/>
            <person name="Endo H."/>
            <person name="Kuwata A."/>
            <person name="Ogata H."/>
        </authorList>
    </citation>
    <scope>NUCLEOTIDE SEQUENCE [LARGE SCALE GENOMIC DNA]</scope>
</reference>
<dbReference type="PANTHER" id="PTHR43691">
    <property type="entry name" value="URIDINE PHOSPHORYLASE"/>
    <property type="match status" value="1"/>
</dbReference>
<dbReference type="PANTHER" id="PTHR43691:SF14">
    <property type="entry name" value="URIDINE PHOSPHORYLASE"/>
    <property type="match status" value="1"/>
</dbReference>
<comment type="caution">
    <text evidence="3">The sequence shown here is derived from an EMBL/GenBank/DDBJ whole genome shotgun (WGS) entry which is preliminary data.</text>
</comment>
<keyword evidence="4" id="KW-1185">Reference proteome</keyword>
<feature type="region of interest" description="Disordered" evidence="1">
    <location>
        <begin position="1"/>
        <end position="22"/>
    </location>
</feature>
<protein>
    <recommendedName>
        <fullName evidence="2">Nucleoside phosphorylase domain-containing protein</fullName>
    </recommendedName>
</protein>
<feature type="region of interest" description="Disordered" evidence="1">
    <location>
        <begin position="153"/>
        <end position="173"/>
    </location>
</feature>
<accession>A0ABQ6N485</accession>
<gene>
    <name evidence="3" type="ORF">TeGR_g965</name>
</gene>
<dbReference type="SUPFAM" id="SSF53167">
    <property type="entry name" value="Purine and uridine phosphorylases"/>
    <property type="match status" value="1"/>
</dbReference>
<feature type="region of interest" description="Disordered" evidence="1">
    <location>
        <begin position="330"/>
        <end position="367"/>
    </location>
</feature>
<dbReference type="InterPro" id="IPR035994">
    <property type="entry name" value="Nucleoside_phosphorylase_sf"/>
</dbReference>
<feature type="compositionally biased region" description="Gly residues" evidence="1">
    <location>
        <begin position="358"/>
        <end position="367"/>
    </location>
</feature>
<organism evidence="3 4">
    <name type="scientific">Tetraparma gracilis</name>
    <dbReference type="NCBI Taxonomy" id="2962635"/>
    <lineage>
        <taxon>Eukaryota</taxon>
        <taxon>Sar</taxon>
        <taxon>Stramenopiles</taxon>
        <taxon>Ochrophyta</taxon>
        <taxon>Bolidophyceae</taxon>
        <taxon>Parmales</taxon>
        <taxon>Triparmaceae</taxon>
        <taxon>Tetraparma</taxon>
    </lineage>
</organism>
<evidence type="ECO:0000313" key="4">
    <source>
        <dbReference type="Proteomes" id="UP001165060"/>
    </source>
</evidence>
<dbReference type="Proteomes" id="UP001165060">
    <property type="component" value="Unassembled WGS sequence"/>
</dbReference>
<evidence type="ECO:0000259" key="2">
    <source>
        <dbReference type="Pfam" id="PF01048"/>
    </source>
</evidence>
<evidence type="ECO:0000313" key="3">
    <source>
        <dbReference type="EMBL" id="GMI39291.1"/>
    </source>
</evidence>
<name>A0ABQ6N485_9STRA</name>
<feature type="domain" description="Nucleoside phosphorylase" evidence="2">
    <location>
        <begin position="44"/>
        <end position="316"/>
    </location>
</feature>
<evidence type="ECO:0000256" key="1">
    <source>
        <dbReference type="SAM" id="MobiDB-lite"/>
    </source>
</evidence>
<dbReference type="Pfam" id="PF01048">
    <property type="entry name" value="PNP_UDP_1"/>
    <property type="match status" value="1"/>
</dbReference>
<dbReference type="InterPro" id="IPR000845">
    <property type="entry name" value="Nucleoside_phosphorylase_d"/>
</dbReference>